<evidence type="ECO:0000259" key="9">
    <source>
        <dbReference type="PROSITE" id="PS50109"/>
    </source>
</evidence>
<evidence type="ECO:0000313" key="12">
    <source>
        <dbReference type="Proteomes" id="UP000654345"/>
    </source>
</evidence>
<dbReference type="Gene3D" id="1.10.287.130">
    <property type="match status" value="1"/>
</dbReference>
<dbReference type="SUPFAM" id="SSF55874">
    <property type="entry name" value="ATPase domain of HSP90 chaperone/DNA topoisomerase II/histidine kinase"/>
    <property type="match status" value="1"/>
</dbReference>
<dbReference type="InterPro" id="IPR003594">
    <property type="entry name" value="HATPase_dom"/>
</dbReference>
<keyword evidence="8" id="KW-0472">Membrane</keyword>
<comment type="caution">
    <text evidence="11">The sequence shown here is derived from an EMBL/GenBank/DDBJ whole genome shotgun (WGS) entry which is preliminary data.</text>
</comment>
<keyword evidence="5" id="KW-0808">Transferase</keyword>
<gene>
    <name evidence="11" type="ORF">KSB_03270</name>
</gene>
<evidence type="ECO:0000256" key="3">
    <source>
        <dbReference type="ARBA" id="ARBA00012438"/>
    </source>
</evidence>
<dbReference type="RefSeq" id="WP_201368816.1">
    <property type="nucleotide sequence ID" value="NZ_BNJG01000001.1"/>
</dbReference>
<keyword evidence="4" id="KW-0597">Phosphoprotein</keyword>
<dbReference type="PROSITE" id="PS50109">
    <property type="entry name" value="HIS_KIN"/>
    <property type="match status" value="1"/>
</dbReference>
<feature type="domain" description="Histidine kinase" evidence="9">
    <location>
        <begin position="140"/>
        <end position="355"/>
    </location>
</feature>
<organism evidence="11 12">
    <name type="scientific">Ktedonobacter robiniae</name>
    <dbReference type="NCBI Taxonomy" id="2778365"/>
    <lineage>
        <taxon>Bacteria</taxon>
        <taxon>Bacillati</taxon>
        <taxon>Chloroflexota</taxon>
        <taxon>Ktedonobacteria</taxon>
        <taxon>Ktedonobacterales</taxon>
        <taxon>Ktedonobacteraceae</taxon>
        <taxon>Ktedonobacter</taxon>
    </lineage>
</organism>
<feature type="domain" description="HAMP" evidence="10">
    <location>
        <begin position="87"/>
        <end position="132"/>
    </location>
</feature>
<dbReference type="CDD" id="cd00075">
    <property type="entry name" value="HATPase"/>
    <property type="match status" value="1"/>
</dbReference>
<dbReference type="GO" id="GO:0016301">
    <property type="term" value="F:kinase activity"/>
    <property type="evidence" value="ECO:0007669"/>
    <property type="project" value="UniProtKB-KW"/>
</dbReference>
<keyword evidence="6 11" id="KW-0418">Kinase</keyword>
<evidence type="ECO:0000313" key="11">
    <source>
        <dbReference type="EMBL" id="GHO51852.1"/>
    </source>
</evidence>
<dbReference type="InterPro" id="IPR050736">
    <property type="entry name" value="Sensor_HK_Regulatory"/>
</dbReference>
<name>A0ABQ3UHC5_9CHLR</name>
<dbReference type="EC" id="2.7.13.3" evidence="3"/>
<dbReference type="SMART" id="SM00387">
    <property type="entry name" value="HATPase_c"/>
    <property type="match status" value="1"/>
</dbReference>
<evidence type="ECO:0000256" key="5">
    <source>
        <dbReference type="ARBA" id="ARBA00022679"/>
    </source>
</evidence>
<dbReference type="SMART" id="SM00388">
    <property type="entry name" value="HisKA"/>
    <property type="match status" value="1"/>
</dbReference>
<dbReference type="InterPro" id="IPR003660">
    <property type="entry name" value="HAMP_dom"/>
</dbReference>
<evidence type="ECO:0000256" key="8">
    <source>
        <dbReference type="SAM" id="Phobius"/>
    </source>
</evidence>
<dbReference type="InterPro" id="IPR003661">
    <property type="entry name" value="HisK_dim/P_dom"/>
</dbReference>
<dbReference type="SMART" id="SM00304">
    <property type="entry name" value="HAMP"/>
    <property type="match status" value="1"/>
</dbReference>
<dbReference type="PANTHER" id="PTHR43711">
    <property type="entry name" value="TWO-COMPONENT HISTIDINE KINASE"/>
    <property type="match status" value="1"/>
</dbReference>
<protein>
    <recommendedName>
        <fullName evidence="3">histidine kinase</fullName>
        <ecNumber evidence="3">2.7.13.3</ecNumber>
    </recommendedName>
</protein>
<dbReference type="Gene3D" id="3.30.565.10">
    <property type="entry name" value="Histidine kinase-like ATPase, C-terminal domain"/>
    <property type="match status" value="1"/>
</dbReference>
<evidence type="ECO:0000256" key="4">
    <source>
        <dbReference type="ARBA" id="ARBA00022553"/>
    </source>
</evidence>
<keyword evidence="12" id="KW-1185">Reference proteome</keyword>
<evidence type="ECO:0000256" key="1">
    <source>
        <dbReference type="ARBA" id="ARBA00000085"/>
    </source>
</evidence>
<keyword evidence="8" id="KW-0812">Transmembrane</keyword>
<feature type="transmembrane region" description="Helical" evidence="8">
    <location>
        <begin position="49"/>
        <end position="69"/>
    </location>
</feature>
<dbReference type="Gene3D" id="6.10.340.10">
    <property type="match status" value="1"/>
</dbReference>
<dbReference type="InterPro" id="IPR036097">
    <property type="entry name" value="HisK_dim/P_sf"/>
</dbReference>
<dbReference type="SUPFAM" id="SSF47384">
    <property type="entry name" value="Homodimeric domain of signal transducing histidine kinase"/>
    <property type="match status" value="1"/>
</dbReference>
<accession>A0ABQ3UHC5</accession>
<feature type="transmembrane region" description="Helical" evidence="8">
    <location>
        <begin position="12"/>
        <end position="37"/>
    </location>
</feature>
<evidence type="ECO:0000259" key="10">
    <source>
        <dbReference type="PROSITE" id="PS50885"/>
    </source>
</evidence>
<dbReference type="Pfam" id="PF00512">
    <property type="entry name" value="HisKA"/>
    <property type="match status" value="1"/>
</dbReference>
<comment type="subcellular location">
    <subcellularLocation>
        <location evidence="2">Membrane</location>
    </subcellularLocation>
</comment>
<dbReference type="PROSITE" id="PS50885">
    <property type="entry name" value="HAMP"/>
    <property type="match status" value="1"/>
</dbReference>
<reference evidence="11 12" key="1">
    <citation type="journal article" date="2021" name="Int. J. Syst. Evol. Microbiol.">
        <title>Reticulibacter mediterranei gen. nov., sp. nov., within the new family Reticulibacteraceae fam. nov., and Ktedonospora formicarum gen. nov., sp. nov., Ktedonobacter robiniae sp. nov., Dictyobacter formicarum sp. nov. and Dictyobacter arantiisoli sp. nov., belonging to the class Ktedonobacteria.</title>
        <authorList>
            <person name="Yabe S."/>
            <person name="Zheng Y."/>
            <person name="Wang C.M."/>
            <person name="Sakai Y."/>
            <person name="Abe K."/>
            <person name="Yokota A."/>
            <person name="Donadio S."/>
            <person name="Cavaletti L."/>
            <person name="Monciardini P."/>
        </authorList>
    </citation>
    <scope>NUCLEOTIDE SEQUENCE [LARGE SCALE GENOMIC DNA]</scope>
    <source>
        <strain evidence="11 12">SOSP1-30</strain>
    </source>
</reference>
<dbReference type="InterPro" id="IPR036890">
    <property type="entry name" value="HATPase_C_sf"/>
</dbReference>
<comment type="catalytic activity">
    <reaction evidence="1">
        <text>ATP + protein L-histidine = ADP + protein N-phospho-L-histidine.</text>
        <dbReference type="EC" id="2.7.13.3"/>
    </reaction>
</comment>
<evidence type="ECO:0000256" key="6">
    <source>
        <dbReference type="ARBA" id="ARBA00022777"/>
    </source>
</evidence>
<dbReference type="Pfam" id="PF02518">
    <property type="entry name" value="HATPase_c"/>
    <property type="match status" value="1"/>
</dbReference>
<dbReference type="CDD" id="cd06225">
    <property type="entry name" value="HAMP"/>
    <property type="match status" value="1"/>
</dbReference>
<dbReference type="InterPro" id="IPR005467">
    <property type="entry name" value="His_kinase_dom"/>
</dbReference>
<dbReference type="Proteomes" id="UP000654345">
    <property type="component" value="Unassembled WGS sequence"/>
</dbReference>
<evidence type="ECO:0000256" key="2">
    <source>
        <dbReference type="ARBA" id="ARBA00004370"/>
    </source>
</evidence>
<dbReference type="CDD" id="cd00082">
    <property type="entry name" value="HisKA"/>
    <property type="match status" value="1"/>
</dbReference>
<dbReference type="PRINTS" id="PR00344">
    <property type="entry name" value="BCTRLSENSOR"/>
</dbReference>
<keyword evidence="7" id="KW-0902">Two-component regulatory system</keyword>
<sequence>MKTRWVIQVTAVGVVVMLLLCGIWTGVFFLTASLYAATGLTLPPFLIQVLNSLFGLLVFVLLFIVYIAWSSARSEVRRQRMQVFEPIIEAMKRIAKGDFQIRLDPEVGANGFTSELAKSVNQMAEELNQMEHMRQEFISNVSHEIQSPLTSIQGFAQALHDEHLPVLEREHYLGIIETESMRLSRMTENMLKLASLESKHLTVEPNSYRLDKQIRMLILACEPQWTRKAITMEVDLEEVLLFANEDLLSQVWSNLLHNSIKFTPQGGKVCVEVHRQDRCIECRITDTGIGIPLEAQTRIFERFYKVDASRERAREGSGLGLAIVRKIVELHQGTIKVVSQPHAGTSMLVSLPAAE</sequence>
<dbReference type="EMBL" id="BNJG01000001">
    <property type="protein sequence ID" value="GHO51852.1"/>
    <property type="molecule type" value="Genomic_DNA"/>
</dbReference>
<evidence type="ECO:0000256" key="7">
    <source>
        <dbReference type="ARBA" id="ARBA00023012"/>
    </source>
</evidence>
<dbReference type="InterPro" id="IPR004358">
    <property type="entry name" value="Sig_transdc_His_kin-like_C"/>
</dbReference>
<dbReference type="PANTHER" id="PTHR43711:SF1">
    <property type="entry name" value="HISTIDINE KINASE 1"/>
    <property type="match status" value="1"/>
</dbReference>
<proteinExistence type="predicted"/>
<keyword evidence="8" id="KW-1133">Transmembrane helix</keyword>